<keyword evidence="1" id="KW-0732">Signal</keyword>
<dbReference type="CDD" id="cd07563">
    <property type="entry name" value="Peptidase_S41_IRBP"/>
    <property type="match status" value="2"/>
</dbReference>
<reference evidence="3" key="2">
    <citation type="submission" date="2025-08" db="UniProtKB">
        <authorList>
            <consortium name="Ensembl"/>
        </authorList>
    </citation>
    <scope>IDENTIFICATION</scope>
</reference>
<dbReference type="InterPro" id="IPR029045">
    <property type="entry name" value="ClpP/crotonase-like_dom_sf"/>
</dbReference>
<feature type="domain" description="Tail specific protease" evidence="2">
    <location>
        <begin position="590"/>
        <end position="768"/>
    </location>
</feature>
<protein>
    <recommendedName>
        <fullName evidence="2">Tail specific protease domain-containing protein</fullName>
    </recommendedName>
</protein>
<reference evidence="3 4" key="1">
    <citation type="submission" date="2020-10" db="EMBL/GenBank/DDBJ databases">
        <title>Pygocentrus nattereri (red-bellied piranha) genome, fPygNat1, primary haplotype.</title>
        <authorList>
            <person name="Myers G."/>
            <person name="Meyer A."/>
            <person name="Karagic N."/>
            <person name="Pippel M."/>
            <person name="Winkler S."/>
            <person name="Tracey A."/>
            <person name="Wood J."/>
            <person name="Formenti G."/>
            <person name="Howe K."/>
            <person name="Fedrigo O."/>
            <person name="Jarvis E.D."/>
        </authorList>
    </citation>
    <scope>NUCLEOTIDE SEQUENCE [LARGE SCALE GENOMIC DNA]</scope>
</reference>
<feature type="chain" id="PRO_5017345029" description="Tail specific protease domain-containing protein" evidence="1">
    <location>
        <begin position="23"/>
        <end position="788"/>
    </location>
</feature>
<dbReference type="OMA" id="IVMDNYC"/>
<dbReference type="GO" id="GO:0070538">
    <property type="term" value="F:oleic acid binding"/>
    <property type="evidence" value="ECO:0007669"/>
    <property type="project" value="Ensembl"/>
</dbReference>
<name>A0A3B4CYU4_PYGNA</name>
<gene>
    <name evidence="3" type="primary">RBP3</name>
</gene>
<proteinExistence type="predicted"/>
<reference evidence="3" key="3">
    <citation type="submission" date="2025-09" db="UniProtKB">
        <authorList>
            <consortium name="Ensembl"/>
        </authorList>
    </citation>
    <scope>IDENTIFICATION</scope>
</reference>
<feature type="signal peptide" evidence="1">
    <location>
        <begin position="1"/>
        <end position="22"/>
    </location>
</feature>
<dbReference type="SUPFAM" id="SSF52096">
    <property type="entry name" value="ClpP/crotonase"/>
    <property type="match status" value="3"/>
</dbReference>
<dbReference type="GO" id="GO:1904768">
    <property type="term" value="F:all-trans-retinol binding"/>
    <property type="evidence" value="ECO:0007669"/>
    <property type="project" value="Ensembl"/>
</dbReference>
<dbReference type="Proteomes" id="UP001501920">
    <property type="component" value="Chromosome 13"/>
</dbReference>
<dbReference type="GO" id="GO:0006508">
    <property type="term" value="P:proteolysis"/>
    <property type="evidence" value="ECO:0007669"/>
    <property type="project" value="InterPro"/>
</dbReference>
<dbReference type="SMART" id="SM00245">
    <property type="entry name" value="TSPc"/>
    <property type="match status" value="3"/>
</dbReference>
<dbReference type="Ensembl" id="ENSPNAT00000025986.2">
    <property type="protein sequence ID" value="ENSPNAP00000017262.1"/>
    <property type="gene ID" value="ENSPNAG00000023483.2"/>
</dbReference>
<dbReference type="InterPro" id="IPR005151">
    <property type="entry name" value="Tail-specific_protease"/>
</dbReference>
<dbReference type="GeneTree" id="ENSGT00390000014726"/>
<dbReference type="Gene3D" id="3.90.226.10">
    <property type="entry name" value="2-enoyl-CoA Hydratase, Chain A, domain 1"/>
    <property type="match status" value="3"/>
</dbReference>
<dbReference type="GO" id="GO:0008236">
    <property type="term" value="F:serine-type peptidase activity"/>
    <property type="evidence" value="ECO:0007669"/>
    <property type="project" value="InterPro"/>
</dbReference>
<accession>A0A3B4CYU4</accession>
<feature type="domain" description="Tail specific protease" evidence="2">
    <location>
        <begin position="297"/>
        <end position="494"/>
    </location>
</feature>
<evidence type="ECO:0000313" key="4">
    <source>
        <dbReference type="Proteomes" id="UP001501920"/>
    </source>
</evidence>
<dbReference type="PANTHER" id="PTHR11261:SF3">
    <property type="entry name" value="RETINOL-BINDING PROTEIN 3"/>
    <property type="match status" value="1"/>
</dbReference>
<keyword evidence="4" id="KW-1185">Reference proteome</keyword>
<evidence type="ECO:0000256" key="1">
    <source>
        <dbReference type="SAM" id="SignalP"/>
    </source>
</evidence>
<organism evidence="3 4">
    <name type="scientific">Pygocentrus nattereri</name>
    <name type="common">Red-bellied piranha</name>
    <dbReference type="NCBI Taxonomy" id="42514"/>
    <lineage>
        <taxon>Eukaryota</taxon>
        <taxon>Metazoa</taxon>
        <taxon>Chordata</taxon>
        <taxon>Craniata</taxon>
        <taxon>Vertebrata</taxon>
        <taxon>Euteleostomi</taxon>
        <taxon>Actinopterygii</taxon>
        <taxon>Neopterygii</taxon>
        <taxon>Teleostei</taxon>
        <taxon>Ostariophysi</taxon>
        <taxon>Characiformes</taxon>
        <taxon>Characoidei</taxon>
        <taxon>Pygocentrus</taxon>
    </lineage>
</organism>
<dbReference type="Pfam" id="PF03572">
    <property type="entry name" value="Peptidase_S41"/>
    <property type="match status" value="2"/>
</dbReference>
<evidence type="ECO:0000313" key="3">
    <source>
        <dbReference type="Ensembl" id="ENSPNAP00000017262.1"/>
    </source>
</evidence>
<dbReference type="STRING" id="42514.ENSPNAP00000017262"/>
<sequence>MASASASFALISIFCRVFITDASFQPALVLDMAKILLDNYCFPENLIGMQEAIQQAINSGEILHTSDHKTLAAVLTAGVQGALNDPRLTVSYEPNYVPVTPPALPTLPTEQLIRLIRNSVKLELMDNNVGYLRIDRIIGQEPTVRLGRLLHENIWSKLIHTSAMIFDLRFSTAGELSGVPYIISYFSDPDPLLHIDTIYDRPTNTTREVWTMPHLLGDRDMAKVLMDNYCSPEKLAGMEEAIDAASSNTEILAIEDPTVLATVLTDGVKSTLRDPRVKVTYEPDYVPEVPPAIPDIPPEQLAAVVKDTVNVEVLEDNIAYLKIQHIIGEEVAQKIGSLLLEHVWSKVLPTSAMILDLRYAVTGEMSGIPYIVSYYTDAEPLIHIDSIYDRPSDSTSELWSMPTLLGTRYGTSKPLIILTSKNTIGVAEDVAYSLKNLKRATIVGEKTAGGSVKIDKIKVGDTDFYVSVPVAKSINPITGKSWEVKGVTPDVRVDAEDAMDAAIAIIKLRAEIPMIVKAAASLVAKNYAFESIGVDVAEKLEALLNSGEYSMVSSKKQLKEKLSADLAKLSGDNCLKITDNSPTMLPTDASPEMLIELIKVSFQTDVFENNIGYLRFDMFGEFNQIVVVAQIIVEQVWNKVVDTDALIIDLRNNAGGSINPIAGFCSYFFDADREIVLDKLYDRPSGTTKDLVTLQELTGRRYGSKKILLILTSRAMIVGEPTSGSCQPPNPFQVGDSDIFLAIPTTHSDTAQGLAWEGTGIAPHIPVPADTALDTAKGILNKHFSGQK</sequence>
<dbReference type="PANTHER" id="PTHR11261">
    <property type="entry name" value="INTERPHOTORECEPTOR RETINOID-BINDING PROTEIN"/>
    <property type="match status" value="1"/>
</dbReference>
<evidence type="ECO:0000259" key="2">
    <source>
        <dbReference type="SMART" id="SM00245"/>
    </source>
</evidence>
<dbReference type="AlphaFoldDB" id="A0A3B4CYU4"/>
<dbReference type="Pfam" id="PF11918">
    <property type="entry name" value="Peptidase_S41_N"/>
    <property type="match status" value="3"/>
</dbReference>
<dbReference type="Gene3D" id="3.30.750.44">
    <property type="match status" value="3"/>
</dbReference>
<feature type="domain" description="Tail specific protease" evidence="2">
    <location>
        <begin position="108"/>
        <end position="262"/>
    </location>
</feature>